<dbReference type="InterPro" id="IPR002656">
    <property type="entry name" value="Acyl_transf_3_dom"/>
</dbReference>
<feature type="transmembrane region" description="Helical" evidence="1">
    <location>
        <begin position="70"/>
        <end position="88"/>
    </location>
</feature>
<gene>
    <name evidence="3" type="ORF">C4520_11660</name>
</gene>
<evidence type="ECO:0000313" key="4">
    <source>
        <dbReference type="Proteomes" id="UP000265882"/>
    </source>
</evidence>
<feature type="transmembrane region" description="Helical" evidence="1">
    <location>
        <begin position="196"/>
        <end position="214"/>
    </location>
</feature>
<feature type="transmembrane region" description="Helical" evidence="1">
    <location>
        <begin position="286"/>
        <end position="309"/>
    </location>
</feature>
<accession>A0A3A4NXM1</accession>
<dbReference type="Pfam" id="PF01757">
    <property type="entry name" value="Acyl_transf_3"/>
    <property type="match status" value="1"/>
</dbReference>
<evidence type="ECO:0000256" key="1">
    <source>
        <dbReference type="SAM" id="Phobius"/>
    </source>
</evidence>
<keyword evidence="3" id="KW-0808">Transferase</keyword>
<feature type="transmembrane region" description="Helical" evidence="1">
    <location>
        <begin position="329"/>
        <end position="347"/>
    </location>
</feature>
<feature type="transmembrane region" description="Helical" evidence="1">
    <location>
        <begin position="156"/>
        <end position="176"/>
    </location>
</feature>
<comment type="caution">
    <text evidence="3">The sequence shown here is derived from an EMBL/GenBank/DDBJ whole genome shotgun (WGS) entry which is preliminary data.</text>
</comment>
<reference evidence="3 4" key="1">
    <citation type="journal article" date="2017" name="ISME J.">
        <title>Energy and carbon metabolisms in a deep terrestrial subsurface fluid microbial community.</title>
        <authorList>
            <person name="Momper L."/>
            <person name="Jungbluth S.P."/>
            <person name="Lee M.D."/>
            <person name="Amend J.P."/>
        </authorList>
    </citation>
    <scope>NUCLEOTIDE SEQUENCE [LARGE SCALE GENOMIC DNA]</scope>
    <source>
        <strain evidence="3">SURF_5</strain>
    </source>
</reference>
<feature type="transmembrane region" description="Helical" evidence="1">
    <location>
        <begin position="257"/>
        <end position="274"/>
    </location>
</feature>
<sequence length="401" mass="46073">MPKTQRLTPASFSEMTSSRERAHDIDWLRVLAVLLLIPYHSAVIFARPYVSYIKQEPNAAFEAFAYFMNQWHMALLFLLSGVGAWYSLESRVGRQYLAERIKRLVVPLVFGTFAIVPVQVYFQRLYYHEFSGSIVEFYPRIFAGIYPHGNFTWGQLWFLAYLFVFSVLLLPVFLHFKTNRGRMWTSRAAAFCNGRLVFLAPAIPFMLAQALLRAKWPGFQNLYNDWANFAFYMTAFLYGYLLFSVSDFRQVVAKRHAVSLALGIVSMGIILGLRQTGNAPSPGYSASWILFMLLHGFSSWCWLVGLLGLGRKYLNFDTPLIQYASEAVLPFYILHHAAIVAAAFFVLKFEAGVMVEFISINILSFILTICFYEFLIRRLDVFRILFGMRAKRPVVVQNAIS</sequence>
<feature type="domain" description="Acyltransferase 3" evidence="2">
    <location>
        <begin position="23"/>
        <end position="371"/>
    </location>
</feature>
<feature type="transmembrane region" description="Helical" evidence="1">
    <location>
        <begin position="353"/>
        <end position="375"/>
    </location>
</feature>
<feature type="transmembrane region" description="Helical" evidence="1">
    <location>
        <begin position="104"/>
        <end position="122"/>
    </location>
</feature>
<evidence type="ECO:0000313" key="3">
    <source>
        <dbReference type="EMBL" id="RJP20311.1"/>
    </source>
</evidence>
<dbReference type="PANTHER" id="PTHR36927">
    <property type="entry name" value="BLR4337 PROTEIN"/>
    <property type="match status" value="1"/>
</dbReference>
<proteinExistence type="predicted"/>
<dbReference type="GO" id="GO:0016747">
    <property type="term" value="F:acyltransferase activity, transferring groups other than amino-acyl groups"/>
    <property type="evidence" value="ECO:0007669"/>
    <property type="project" value="InterPro"/>
</dbReference>
<keyword evidence="3" id="KW-0012">Acyltransferase</keyword>
<organism evidence="3 4">
    <name type="scientific">Abyssobacteria bacterium (strain SURF_5)</name>
    <dbReference type="NCBI Taxonomy" id="2093360"/>
    <lineage>
        <taxon>Bacteria</taxon>
        <taxon>Pseudomonadati</taxon>
        <taxon>Candidatus Hydrogenedentota</taxon>
        <taxon>Candidatus Abyssobacteria</taxon>
    </lineage>
</organism>
<dbReference type="EMBL" id="QZKU01000078">
    <property type="protein sequence ID" value="RJP20311.1"/>
    <property type="molecule type" value="Genomic_DNA"/>
</dbReference>
<dbReference type="InterPro" id="IPR050623">
    <property type="entry name" value="Glucan_succinyl_AcylTrfase"/>
</dbReference>
<dbReference type="Proteomes" id="UP000265882">
    <property type="component" value="Unassembled WGS sequence"/>
</dbReference>
<dbReference type="PANTHER" id="PTHR36927:SF3">
    <property type="entry name" value="GLUCANS BIOSYNTHESIS PROTEIN C"/>
    <property type="match status" value="1"/>
</dbReference>
<evidence type="ECO:0000259" key="2">
    <source>
        <dbReference type="Pfam" id="PF01757"/>
    </source>
</evidence>
<keyword evidence="1" id="KW-1133">Transmembrane helix</keyword>
<keyword evidence="1" id="KW-0472">Membrane</keyword>
<name>A0A3A4NXM1_ABYX5</name>
<protein>
    <submittedName>
        <fullName evidence="3">Acyltransferase</fullName>
    </submittedName>
</protein>
<feature type="transmembrane region" description="Helical" evidence="1">
    <location>
        <begin position="27"/>
        <end position="50"/>
    </location>
</feature>
<feature type="transmembrane region" description="Helical" evidence="1">
    <location>
        <begin position="226"/>
        <end position="245"/>
    </location>
</feature>
<dbReference type="AlphaFoldDB" id="A0A3A4NXM1"/>
<keyword evidence="1" id="KW-0812">Transmembrane</keyword>